<proteinExistence type="predicted"/>
<evidence type="ECO:0000313" key="2">
    <source>
        <dbReference type="EMBL" id="OYN90296.1"/>
    </source>
</evidence>
<gene>
    <name evidence="2" type="ORF">CGZ91_09050</name>
</gene>
<accession>A0A255EFJ6</accession>
<dbReference type="EMBL" id="NMVJ01000007">
    <property type="protein sequence ID" value="OYN90296.1"/>
    <property type="molecule type" value="Genomic_DNA"/>
</dbReference>
<name>A0A255EFJ6_9ACTN</name>
<evidence type="ECO:0000313" key="3">
    <source>
        <dbReference type="Proteomes" id="UP000216300"/>
    </source>
</evidence>
<dbReference type="InterPro" id="IPR054186">
    <property type="entry name" value="DUF6891"/>
</dbReference>
<dbReference type="Pfam" id="PF21831">
    <property type="entry name" value="DUF6891"/>
    <property type="match status" value="1"/>
</dbReference>
<dbReference type="AlphaFoldDB" id="A0A255EFJ6"/>
<sequence>MDRLDATFEELPEHGIAAVQFADWASLDPEDGDIGGVMTADQAIDRLELGEIELAIYFTSFEDGREAEVARTVVDTLKNNGLNASWDGSVDSAIMVPLLWRPHIEPLEG</sequence>
<keyword evidence="3" id="KW-1185">Reference proteome</keyword>
<dbReference type="Proteomes" id="UP000216300">
    <property type="component" value="Unassembled WGS sequence"/>
</dbReference>
<comment type="caution">
    <text evidence="2">The sequence shown here is derived from an EMBL/GenBank/DDBJ whole genome shotgun (WGS) entry which is preliminary data.</text>
</comment>
<feature type="domain" description="DUF6891" evidence="1">
    <location>
        <begin position="1"/>
        <end position="101"/>
    </location>
</feature>
<organism evidence="2 3">
    <name type="scientific">Parenemella sanctibonifatiensis</name>
    <dbReference type="NCBI Taxonomy" id="2016505"/>
    <lineage>
        <taxon>Bacteria</taxon>
        <taxon>Bacillati</taxon>
        <taxon>Actinomycetota</taxon>
        <taxon>Actinomycetes</taxon>
        <taxon>Propionibacteriales</taxon>
        <taxon>Propionibacteriaceae</taxon>
        <taxon>Parenemella</taxon>
    </lineage>
</organism>
<evidence type="ECO:0000259" key="1">
    <source>
        <dbReference type="Pfam" id="PF21831"/>
    </source>
</evidence>
<protein>
    <recommendedName>
        <fullName evidence="1">DUF6891 domain-containing protein</fullName>
    </recommendedName>
</protein>
<reference evidence="2 3" key="1">
    <citation type="submission" date="2017-07" db="EMBL/GenBank/DDBJ databases">
        <title>Draft whole genome sequences of clinical Proprionibacteriaceae strains.</title>
        <authorList>
            <person name="Bernier A.-M."/>
            <person name="Bernard K."/>
            <person name="Domingo M.-C."/>
        </authorList>
    </citation>
    <scope>NUCLEOTIDE SEQUENCE [LARGE SCALE GENOMIC DNA]</scope>
    <source>
        <strain evidence="2 3">NML 150081</strain>
    </source>
</reference>